<protein>
    <submittedName>
        <fullName evidence="1">Uncharacterized protein</fullName>
    </submittedName>
</protein>
<dbReference type="Gene3D" id="1.10.150.910">
    <property type="match status" value="1"/>
</dbReference>
<sequence>MIAPVDVTGGRFEYEGDGTEEDALAAKLGPDRPDCRTKAQSEHPVLDGDLLAQLLELPEPMQAEVVAGMHLDPAWLEASRTQQGGGGGELTAQMVMDAVERILYHM</sequence>
<dbReference type="AlphaFoldDB" id="A0A7S1X610"/>
<dbReference type="EMBL" id="HBGG01024383">
    <property type="protein sequence ID" value="CAD9210448.1"/>
    <property type="molecule type" value="Transcribed_RNA"/>
</dbReference>
<name>A0A7S1X610_9CHLO</name>
<accession>A0A7S1X610</accession>
<gene>
    <name evidence="1" type="ORF">TCHU04912_LOCUS12687</name>
</gene>
<organism evidence="1">
    <name type="scientific">Tetraselmis chuii</name>
    <dbReference type="NCBI Taxonomy" id="63592"/>
    <lineage>
        <taxon>Eukaryota</taxon>
        <taxon>Viridiplantae</taxon>
        <taxon>Chlorophyta</taxon>
        <taxon>core chlorophytes</taxon>
        <taxon>Chlorodendrophyceae</taxon>
        <taxon>Chlorodendrales</taxon>
        <taxon>Chlorodendraceae</taxon>
        <taxon>Tetraselmis</taxon>
    </lineage>
</organism>
<evidence type="ECO:0000313" key="1">
    <source>
        <dbReference type="EMBL" id="CAD9210448.1"/>
    </source>
</evidence>
<reference evidence="1" key="1">
    <citation type="submission" date="2021-01" db="EMBL/GenBank/DDBJ databases">
        <authorList>
            <person name="Corre E."/>
            <person name="Pelletier E."/>
            <person name="Niang G."/>
            <person name="Scheremetjew M."/>
            <person name="Finn R."/>
            <person name="Kale V."/>
            <person name="Holt S."/>
            <person name="Cochrane G."/>
            <person name="Meng A."/>
            <person name="Brown T."/>
            <person name="Cohen L."/>
        </authorList>
    </citation>
    <scope>NUCLEOTIDE SEQUENCE</scope>
    <source>
        <strain evidence="1">PLY429</strain>
    </source>
</reference>
<proteinExistence type="predicted"/>